<keyword evidence="4" id="KW-0285">Flavoprotein</keyword>
<dbReference type="InterPro" id="IPR025700">
    <property type="entry name" value="Lys/Orn_oxygenase"/>
</dbReference>
<dbReference type="AlphaFoldDB" id="A0A1S8CPK9"/>
<keyword evidence="9" id="KW-1185">Reference proteome</keyword>
<dbReference type="GO" id="GO:0016491">
    <property type="term" value="F:oxidoreductase activity"/>
    <property type="evidence" value="ECO:0007669"/>
    <property type="project" value="UniProtKB-KW"/>
</dbReference>
<keyword evidence="7" id="KW-0560">Oxidoreductase</keyword>
<protein>
    <recommendedName>
        <fullName evidence="10">L-lysine 6-monooxygenase</fullName>
    </recommendedName>
</protein>
<dbReference type="InterPro" id="IPR036188">
    <property type="entry name" value="FAD/NAD-bd_sf"/>
</dbReference>
<evidence type="ECO:0000256" key="5">
    <source>
        <dbReference type="ARBA" id="ARBA00022827"/>
    </source>
</evidence>
<dbReference type="EMBL" id="MOXD01000001">
    <property type="protein sequence ID" value="OMQ27064.1"/>
    <property type="molecule type" value="Genomic_DNA"/>
</dbReference>
<comment type="caution">
    <text evidence="8">The sequence shown here is derived from an EMBL/GenBank/DDBJ whole genome shotgun (WGS) entry which is preliminary data.</text>
</comment>
<evidence type="ECO:0000313" key="9">
    <source>
        <dbReference type="Proteomes" id="UP000216021"/>
    </source>
</evidence>
<name>A0A1S8CPK9_9GAMM</name>
<evidence type="ECO:0000256" key="3">
    <source>
        <dbReference type="ARBA" id="ARBA00007588"/>
    </source>
</evidence>
<gene>
    <name evidence="8" type="ORF">BMI79_01680</name>
</gene>
<dbReference type="Pfam" id="PF13434">
    <property type="entry name" value="Lys_Orn_oxgnase"/>
    <property type="match status" value="1"/>
</dbReference>
<comment type="similarity">
    <text evidence="3">Belongs to the lysine N(6)-hydroxylase/L-ornithine N(5)-oxygenase family.</text>
</comment>
<comment type="cofactor">
    <cofactor evidence="1">
        <name>FAD</name>
        <dbReference type="ChEBI" id="CHEBI:57692"/>
    </cofactor>
</comment>
<keyword evidence="6" id="KW-0521">NADP</keyword>
<dbReference type="STRING" id="2034155.BMI79_01680"/>
<comment type="pathway">
    <text evidence="2">Siderophore biosynthesis.</text>
</comment>
<proteinExistence type="inferred from homology"/>
<keyword evidence="5" id="KW-0274">FAD</keyword>
<dbReference type="RefSeq" id="WP_076940105.1">
    <property type="nucleotide sequence ID" value="NZ_MOXD01000001.1"/>
</dbReference>
<dbReference type="Gene3D" id="3.50.50.60">
    <property type="entry name" value="FAD/NAD(P)-binding domain"/>
    <property type="match status" value="1"/>
</dbReference>
<dbReference type="PANTHER" id="PTHR42802">
    <property type="entry name" value="MONOOXYGENASE"/>
    <property type="match status" value="1"/>
</dbReference>
<dbReference type="PANTHER" id="PTHR42802:SF1">
    <property type="entry name" value="L-ORNITHINE N(5)-MONOOXYGENASE"/>
    <property type="match status" value="1"/>
</dbReference>
<organism evidence="8 9">
    <name type="scientific">Serratia oryzae</name>
    <dbReference type="NCBI Taxonomy" id="2034155"/>
    <lineage>
        <taxon>Bacteria</taxon>
        <taxon>Pseudomonadati</taxon>
        <taxon>Pseudomonadota</taxon>
        <taxon>Gammaproteobacteria</taxon>
        <taxon>Enterobacterales</taxon>
        <taxon>Yersiniaceae</taxon>
        <taxon>Serratia</taxon>
    </lineage>
</organism>
<reference evidence="8 9" key="1">
    <citation type="submission" date="2016-11" db="EMBL/GenBank/DDBJ databases">
        <title>Rahnella oryzae sp. nov., isolated from rice root.</title>
        <authorList>
            <person name="Zhang X.-X."/>
            <person name="Zhang J."/>
        </authorList>
    </citation>
    <scope>NUCLEOTIDE SEQUENCE [LARGE SCALE GENOMIC DNA]</scope>
    <source>
        <strain evidence="8 9">J11-6</strain>
    </source>
</reference>
<evidence type="ECO:0000256" key="4">
    <source>
        <dbReference type="ARBA" id="ARBA00022630"/>
    </source>
</evidence>
<evidence type="ECO:0008006" key="10">
    <source>
        <dbReference type="Google" id="ProtNLM"/>
    </source>
</evidence>
<evidence type="ECO:0000256" key="2">
    <source>
        <dbReference type="ARBA" id="ARBA00004924"/>
    </source>
</evidence>
<sequence>MNHILKASNYIDTLCVGCGPAGLALACIFDEEPTARGGKAFLALEKTEACTWHPNLLLANTDINHHVYRDLVTPRNPQSPYSFAMYLKEKNRLFKFGLLGRPASRFEWSDYMGWVAQKLGNKVQYNSAVTEIVPMLENGQLVGLCVKGDDFSYTTKKLILSNGSSPQIPEVYREYLGSHVFHACEYLERLNAFKGNIPKRWLVLGSGQSAGEVIADLIGKYGDVHIISLHRSIGFKIAQLGQFPNLVFLPESIEYFKGLDDQGRDRFFNHVKSTNYSGIDTDESQHLYSVIYEDEVIGRERLKMVVNTELLSLMPSGQGYHVTLRDSFTGAQSDYDVDAIALGTGYQQPIVPALLIQLDDFLVKDAEGGLVVGSDYKVKLHGCDDVHVYVNGLSERTHGISDAQSFSAVAFRAGAIYKSIQACSNAPIDYAI</sequence>
<evidence type="ECO:0000256" key="6">
    <source>
        <dbReference type="ARBA" id="ARBA00022857"/>
    </source>
</evidence>
<dbReference type="SUPFAM" id="SSF51905">
    <property type="entry name" value="FAD/NAD(P)-binding domain"/>
    <property type="match status" value="2"/>
</dbReference>
<dbReference type="PROSITE" id="PS51257">
    <property type="entry name" value="PROKAR_LIPOPROTEIN"/>
    <property type="match status" value="1"/>
</dbReference>
<evidence type="ECO:0000256" key="7">
    <source>
        <dbReference type="ARBA" id="ARBA00023002"/>
    </source>
</evidence>
<evidence type="ECO:0000256" key="1">
    <source>
        <dbReference type="ARBA" id="ARBA00001974"/>
    </source>
</evidence>
<accession>A0A1S8CPK9</accession>
<dbReference type="OrthoDB" id="7527071at2"/>
<evidence type="ECO:0000313" key="8">
    <source>
        <dbReference type="EMBL" id="OMQ27064.1"/>
    </source>
</evidence>
<dbReference type="Proteomes" id="UP000216021">
    <property type="component" value="Unassembled WGS sequence"/>
</dbReference>